<dbReference type="GO" id="GO:0016020">
    <property type="term" value="C:membrane"/>
    <property type="evidence" value="ECO:0007669"/>
    <property type="project" value="InterPro"/>
</dbReference>
<dbReference type="InterPro" id="IPR054595">
    <property type="entry name" value="DBL_C"/>
</dbReference>
<feature type="domain" description="Duffy-antigen binding" evidence="2">
    <location>
        <begin position="142"/>
        <end position="322"/>
    </location>
</feature>
<protein>
    <recommendedName>
        <fullName evidence="6">Duffy-binding-like domain-containing protein</fullName>
    </recommendedName>
</protein>
<feature type="region of interest" description="Disordered" evidence="1">
    <location>
        <begin position="118"/>
        <end position="142"/>
    </location>
</feature>
<dbReference type="Gene3D" id="1.20.58.830">
    <property type="match status" value="1"/>
</dbReference>
<feature type="non-terminal residue" evidence="4">
    <location>
        <position position="1"/>
    </location>
</feature>
<dbReference type="SUPFAM" id="SSF140924">
    <property type="entry name" value="Duffy binding domain-like"/>
    <property type="match status" value="1"/>
</dbReference>
<feature type="compositionally biased region" description="Gly residues" evidence="1">
    <location>
        <begin position="130"/>
        <end position="140"/>
    </location>
</feature>
<dbReference type="GO" id="GO:0046789">
    <property type="term" value="F:host cell surface receptor binding"/>
    <property type="evidence" value="ECO:0007669"/>
    <property type="project" value="InterPro"/>
</dbReference>
<dbReference type="Pfam" id="PF22672">
    <property type="entry name" value="DBL_C"/>
    <property type="match status" value="1"/>
</dbReference>
<sequence length="377" mass="43240">ERPAPAGVKERPAQQRPPPKPKAPTREGLGRSLGRRSKEDEEEEVVEDHSNDQGEDNTEKEESGPTATTTQDGVKPACEIVETLFESTKNFEDACKQKYGGNNSRLGWKCVNNTSVTAGGVGGKREGKGGSEGGASGKDTGGICIPPRRRKLYLHKMEGDEVKDATALRTWFVKSAAVETFFAWHKFKMDKKKEEKEKNEIKGIYTLPGQDDTSIEENLQKQLKNGTIPDDFKRQMFYTFGDYKDILFGKDMGKDMEKMKKNIDKVFENNEPKNGKKRENWWDDNAKHIWEGMICALSYNTDTKEMNNQLREKLKEVDNKNTYDEVTFKGGLNGDTKLDEFSRMPQFFRWLEEWGEEFCRKRTHKLAQIKHECRRDN</sequence>
<reference evidence="4 5" key="2">
    <citation type="submission" date="2013-02" db="EMBL/GenBank/DDBJ databases">
        <title>The Genome Sequence of Plasmodium falciparum Tanzania (2000708).</title>
        <authorList>
            <consortium name="The Broad Institute Genome Sequencing Platform"/>
            <consortium name="The Broad Institute Genome Sequencing Center for Infectious Disease"/>
            <person name="Neafsey D."/>
            <person name="Cheeseman I."/>
            <person name="Volkman S."/>
            <person name="Adams J."/>
            <person name="Walker B."/>
            <person name="Young S.K."/>
            <person name="Zeng Q."/>
            <person name="Gargeya S."/>
            <person name="Fitzgerald M."/>
            <person name="Haas B."/>
            <person name="Abouelleil A."/>
            <person name="Alvarado L."/>
            <person name="Arachchi H.M."/>
            <person name="Berlin A.M."/>
            <person name="Chapman S.B."/>
            <person name="Dewar J."/>
            <person name="Goldberg J."/>
            <person name="Griggs A."/>
            <person name="Gujja S."/>
            <person name="Hansen M."/>
            <person name="Howarth C."/>
            <person name="Imamovic A."/>
            <person name="Larimer J."/>
            <person name="McCowan C."/>
            <person name="Murphy C."/>
            <person name="Neiman D."/>
            <person name="Pearson M."/>
            <person name="Priest M."/>
            <person name="Roberts A."/>
            <person name="Saif S."/>
            <person name="Shea T."/>
            <person name="Sisk P."/>
            <person name="Sykes S."/>
            <person name="Wortman J."/>
            <person name="Nusbaum C."/>
            <person name="Birren B."/>
        </authorList>
    </citation>
    <scope>NUCLEOTIDE SEQUENCE [LARGE SCALE GENOMIC DNA]</scope>
    <source>
        <strain evidence="5">Tanzania (2000708)</strain>
    </source>
</reference>
<dbReference type="Pfam" id="PF05424">
    <property type="entry name" value="Duffy_binding"/>
    <property type="match status" value="1"/>
</dbReference>
<dbReference type="AlphaFoldDB" id="A0A024VY40"/>
<evidence type="ECO:0000259" key="3">
    <source>
        <dbReference type="Pfam" id="PF22672"/>
    </source>
</evidence>
<evidence type="ECO:0000313" key="5">
    <source>
        <dbReference type="Proteomes" id="UP000030708"/>
    </source>
</evidence>
<organism evidence="4 5">
    <name type="scientific">Plasmodium falciparum Tanzania</name>
    <name type="common">2000708</name>
    <dbReference type="NCBI Taxonomy" id="1036725"/>
    <lineage>
        <taxon>Eukaryota</taxon>
        <taxon>Sar</taxon>
        <taxon>Alveolata</taxon>
        <taxon>Apicomplexa</taxon>
        <taxon>Aconoidasida</taxon>
        <taxon>Haemosporida</taxon>
        <taxon>Plasmodiidae</taxon>
        <taxon>Plasmodium</taxon>
        <taxon>Plasmodium (Laverania)</taxon>
    </lineage>
</organism>
<dbReference type="InterPro" id="IPR008602">
    <property type="entry name" value="Duffy-antigen-binding"/>
</dbReference>
<dbReference type="Proteomes" id="UP000030708">
    <property type="component" value="Unassembled WGS sequence"/>
</dbReference>
<feature type="region of interest" description="Disordered" evidence="1">
    <location>
        <begin position="1"/>
        <end position="75"/>
    </location>
</feature>
<evidence type="ECO:0000313" key="4">
    <source>
        <dbReference type="EMBL" id="ETW33238.1"/>
    </source>
</evidence>
<evidence type="ECO:0000256" key="1">
    <source>
        <dbReference type="SAM" id="MobiDB-lite"/>
    </source>
</evidence>
<feature type="domain" description="Duffy-binding-like" evidence="3">
    <location>
        <begin position="353"/>
        <end position="376"/>
    </location>
</feature>
<dbReference type="Gene3D" id="1.20.1310.20">
    <property type="entry name" value="Duffy-antigen binding domain"/>
    <property type="match status" value="1"/>
</dbReference>
<gene>
    <name evidence="4" type="ORF">PFTANZ_06043</name>
</gene>
<dbReference type="InterPro" id="IPR042202">
    <property type="entry name" value="Duffy-ag-bd_sf"/>
</dbReference>
<feature type="compositionally biased region" description="Basic and acidic residues" evidence="1">
    <location>
        <begin position="1"/>
        <end position="13"/>
    </location>
</feature>
<evidence type="ECO:0000259" key="2">
    <source>
        <dbReference type="Pfam" id="PF05424"/>
    </source>
</evidence>
<accession>A0A024VY40</accession>
<evidence type="ECO:0008006" key="6">
    <source>
        <dbReference type="Google" id="ProtNLM"/>
    </source>
</evidence>
<proteinExistence type="predicted"/>
<name>A0A024VY40_PLAFA</name>
<dbReference type="EMBL" id="KI926786">
    <property type="protein sequence ID" value="ETW33238.1"/>
    <property type="molecule type" value="Genomic_DNA"/>
</dbReference>
<reference evidence="4 5" key="1">
    <citation type="submission" date="2013-02" db="EMBL/GenBank/DDBJ databases">
        <title>The Genome Annotation of Plasmodium falciparum Tanzania (2000708).</title>
        <authorList>
            <consortium name="The Broad Institute Genome Sequencing Platform"/>
            <consortium name="The Broad Institute Genome Sequencing Center for Infectious Disease"/>
            <person name="Neafsey D."/>
            <person name="Hoffman S."/>
            <person name="Volkman S."/>
            <person name="Rosenthal P."/>
            <person name="Walker B."/>
            <person name="Young S.K."/>
            <person name="Zeng Q."/>
            <person name="Gargeya S."/>
            <person name="Fitzgerald M."/>
            <person name="Haas B."/>
            <person name="Abouelleil A."/>
            <person name="Allen A.W."/>
            <person name="Alvarado L."/>
            <person name="Arachchi H.M."/>
            <person name="Berlin A.M."/>
            <person name="Chapman S.B."/>
            <person name="Gainer-Dewar J."/>
            <person name="Goldberg J."/>
            <person name="Griggs A."/>
            <person name="Gujja S."/>
            <person name="Hansen M."/>
            <person name="Howarth C."/>
            <person name="Imamovic A."/>
            <person name="Ireland A."/>
            <person name="Larimer J."/>
            <person name="McCowan C."/>
            <person name="Murphy C."/>
            <person name="Pearson M."/>
            <person name="Poon T.W."/>
            <person name="Priest M."/>
            <person name="Roberts A."/>
            <person name="Saif S."/>
            <person name="Shea T."/>
            <person name="Sisk P."/>
            <person name="Sykes S."/>
            <person name="Wortman J."/>
            <person name="Nusbaum C."/>
            <person name="Birren B."/>
        </authorList>
    </citation>
    <scope>NUCLEOTIDE SEQUENCE [LARGE SCALE GENOMIC DNA]</scope>
    <source>
        <strain evidence="5">Tanzania (2000708)</strain>
    </source>
</reference>
<feature type="non-terminal residue" evidence="4">
    <location>
        <position position="377"/>
    </location>
</feature>